<name>A0A7C9UZK7_9PROT</name>
<keyword evidence="3" id="KW-1185">Reference proteome</keyword>
<dbReference type="AlphaFoldDB" id="A0A7C9UZK7"/>
<dbReference type="Pfam" id="PF08666">
    <property type="entry name" value="SAF"/>
    <property type="match status" value="1"/>
</dbReference>
<sequence>MGLSALLEERDAIGQPIRVGVIGAGKFGTLFLSQARRMQGVHVAALADIDPERGPTALALAQWPPAKAVARSLADALAGGGTWVTADPMALFEHPGLDVVVEATTQATHGIRHALAAIERGAHVVMVNLAADSLAGPILAARAREKGLVYSLAYGDQPAVICQMVDWARTAGLEVAAAGRGVRWLPGYQTATPDSVWQYWGSTPERARAAGMSARVFTAAIDGTRTAQQLAAVANATGLRPPSAGLAAPPCGAHDLARIFKPHWDGGRLEDMGMVEAVSSLEPDGRAVVGDLRWGAFVTFRTASEYAMQCFAEYGLPCDGPGDYAARWRTHHMAGMEAGVSVASVALLGLPTGCPNSFVADVVAVAKDDLAAGTELDGAGGFAAYGKLMPAEDSVRQGFLPLSLAQDVTLLRAVPAGQALTWGDVALAEDDTPVALRRELESWLPR</sequence>
<gene>
    <name evidence="2" type="ORF">G4223_10880</name>
</gene>
<dbReference type="GO" id="GO:0000166">
    <property type="term" value="F:nucleotide binding"/>
    <property type="evidence" value="ECO:0007669"/>
    <property type="project" value="InterPro"/>
</dbReference>
<dbReference type="InterPro" id="IPR048423">
    <property type="entry name" value="DRL_cat"/>
</dbReference>
<dbReference type="Pfam" id="PF01408">
    <property type="entry name" value="GFO_IDH_MocA"/>
    <property type="match status" value="1"/>
</dbReference>
<dbReference type="InterPro" id="IPR000683">
    <property type="entry name" value="Gfo/Idh/MocA-like_OxRdtase_N"/>
</dbReference>
<comment type="caution">
    <text evidence="2">The sequence shown here is derived from an EMBL/GenBank/DDBJ whole genome shotgun (WGS) entry which is preliminary data.</text>
</comment>
<reference evidence="2 3" key="1">
    <citation type="submission" date="2020-02" db="EMBL/GenBank/DDBJ databases">
        <authorList>
            <person name="Dziuba M."/>
            <person name="Kuznetsov B."/>
            <person name="Mardanov A."/>
            <person name="Ravin N."/>
            <person name="Grouzdev D."/>
        </authorList>
    </citation>
    <scope>NUCLEOTIDE SEQUENCE [LARGE SCALE GENOMIC DNA]</scope>
    <source>
        <strain evidence="2 3">SpK</strain>
    </source>
</reference>
<feature type="domain" description="SAF" evidence="1">
    <location>
        <begin position="361"/>
        <end position="426"/>
    </location>
</feature>
<dbReference type="SMART" id="SM00858">
    <property type="entry name" value="SAF"/>
    <property type="match status" value="1"/>
</dbReference>
<dbReference type="RefSeq" id="WP_163679143.1">
    <property type="nucleotide sequence ID" value="NZ_JAAIYP010000037.1"/>
</dbReference>
<evidence type="ECO:0000313" key="3">
    <source>
        <dbReference type="Proteomes" id="UP000480684"/>
    </source>
</evidence>
<accession>A0A7C9UZK7</accession>
<organism evidence="2 3">
    <name type="scientific">Magnetospirillum aberrantis SpK</name>
    <dbReference type="NCBI Taxonomy" id="908842"/>
    <lineage>
        <taxon>Bacteria</taxon>
        <taxon>Pseudomonadati</taxon>
        <taxon>Pseudomonadota</taxon>
        <taxon>Alphaproteobacteria</taxon>
        <taxon>Rhodospirillales</taxon>
        <taxon>Rhodospirillaceae</taxon>
        <taxon>Magnetospirillum</taxon>
    </lineage>
</organism>
<dbReference type="Proteomes" id="UP000480684">
    <property type="component" value="Unassembled WGS sequence"/>
</dbReference>
<dbReference type="EMBL" id="JAAIYP010000037">
    <property type="protein sequence ID" value="NFV80613.1"/>
    <property type="molecule type" value="Genomic_DNA"/>
</dbReference>
<dbReference type="PANTHER" id="PTHR37850:SF3">
    <property type="entry name" value="BLR7815 PROTEIN"/>
    <property type="match status" value="1"/>
</dbReference>
<dbReference type="CDD" id="cd11616">
    <property type="entry name" value="SAF_DH_OX_like"/>
    <property type="match status" value="1"/>
</dbReference>
<dbReference type="InterPro" id="IPR036291">
    <property type="entry name" value="NAD(P)-bd_dom_sf"/>
</dbReference>
<evidence type="ECO:0000259" key="1">
    <source>
        <dbReference type="SMART" id="SM00858"/>
    </source>
</evidence>
<dbReference type="SUPFAM" id="SSF51735">
    <property type="entry name" value="NAD(P)-binding Rossmann-fold domains"/>
    <property type="match status" value="1"/>
</dbReference>
<dbReference type="Gene3D" id="3.40.50.720">
    <property type="entry name" value="NAD(P)-binding Rossmann-like Domain"/>
    <property type="match status" value="1"/>
</dbReference>
<proteinExistence type="predicted"/>
<dbReference type="PANTHER" id="PTHR37850">
    <property type="entry name" value="STRU PROTEIN"/>
    <property type="match status" value="1"/>
</dbReference>
<dbReference type="InterPro" id="IPR013974">
    <property type="entry name" value="SAF"/>
</dbReference>
<evidence type="ECO:0000313" key="2">
    <source>
        <dbReference type="EMBL" id="NFV80613.1"/>
    </source>
</evidence>
<dbReference type="Pfam" id="PF21135">
    <property type="entry name" value="DRL_cat"/>
    <property type="match status" value="1"/>
</dbReference>
<protein>
    <submittedName>
        <fullName evidence="2">Gfo/Idh/MocA family oxidoreductase</fullName>
    </submittedName>
</protein>